<dbReference type="PROSITE" id="PS50088">
    <property type="entry name" value="ANK_REPEAT"/>
    <property type="match status" value="1"/>
</dbReference>
<feature type="region of interest" description="Disordered" evidence="2">
    <location>
        <begin position="1"/>
        <end position="24"/>
    </location>
</feature>
<dbReference type="SUPFAM" id="SSF81296">
    <property type="entry name" value="E set domains"/>
    <property type="match status" value="1"/>
</dbReference>
<keyword evidence="1" id="KW-0040">ANK repeat</keyword>
<gene>
    <name evidence="4" type="ORF">BGW38_007255</name>
</gene>
<feature type="compositionally biased region" description="Low complexity" evidence="2">
    <location>
        <begin position="260"/>
        <end position="287"/>
    </location>
</feature>
<feature type="domain" description="IPT/TIG" evidence="3">
    <location>
        <begin position="312"/>
        <end position="391"/>
    </location>
</feature>
<keyword evidence="5" id="KW-1185">Reference proteome</keyword>
<dbReference type="Proteomes" id="UP000780801">
    <property type="component" value="Unassembled WGS sequence"/>
</dbReference>
<dbReference type="InterPro" id="IPR002110">
    <property type="entry name" value="Ankyrin_rpt"/>
</dbReference>
<organism evidence="4 5">
    <name type="scientific">Lunasporangiospora selenospora</name>
    <dbReference type="NCBI Taxonomy" id="979761"/>
    <lineage>
        <taxon>Eukaryota</taxon>
        <taxon>Fungi</taxon>
        <taxon>Fungi incertae sedis</taxon>
        <taxon>Mucoromycota</taxon>
        <taxon>Mortierellomycotina</taxon>
        <taxon>Mortierellomycetes</taxon>
        <taxon>Mortierellales</taxon>
        <taxon>Mortierellaceae</taxon>
        <taxon>Lunasporangiospora</taxon>
    </lineage>
</organism>
<evidence type="ECO:0000259" key="3">
    <source>
        <dbReference type="Pfam" id="PF01833"/>
    </source>
</evidence>
<reference evidence="4" key="1">
    <citation type="journal article" date="2020" name="Fungal Divers.">
        <title>Resolving the Mortierellaceae phylogeny through synthesis of multi-gene phylogenetics and phylogenomics.</title>
        <authorList>
            <person name="Vandepol N."/>
            <person name="Liber J."/>
            <person name="Desiro A."/>
            <person name="Na H."/>
            <person name="Kennedy M."/>
            <person name="Barry K."/>
            <person name="Grigoriev I.V."/>
            <person name="Miller A.N."/>
            <person name="O'Donnell K."/>
            <person name="Stajich J.E."/>
            <person name="Bonito G."/>
        </authorList>
    </citation>
    <scope>NUCLEOTIDE SEQUENCE</scope>
    <source>
        <strain evidence="4">KOD1015</strain>
    </source>
</reference>
<dbReference type="CDD" id="cd00102">
    <property type="entry name" value="IPT"/>
    <property type="match status" value="1"/>
</dbReference>
<sequence length="497" mass="54642">PWKETVGHADRHVPYATPTHTHTSFDENAKDEFELSAGPKVLKVFTSSKKDDYGEFRKGQQFYLNVQLNDEDSERFRYLRIPTENIVLPCKADGAGRIMLNTSGKRSADAMTLPTSAQEEDVLSLKLTTYLEPEHRPVMPCGRCRDKTPEILRFHPGVNGKPMIDDNGMVALKNGHVKLIASAWCASTSHHRGPGTKFSFEIELSAMLPSVRHPEPLLVYHGRSDEVEIYASHGRDKGSRNVTKSSEKLARKSETPPLPEGSNSSGPPSPAKTSSPPGSPSSSSTSPHLLGVVKKRREEPPTPPLADTDLPPIIKSLAPRSGPICQENHVIIIGQNFAPGMTPMFGREYGKVIDINPVYIECTTPRYPKTETVRIWIFHNENFLPSDKTYEFTSEQAQTELEQMLRNMIHGDGQGDENTGEGGGGGGSASYFNLLSRVPNLPANVDISGQSQFSGSTMLHNSVLLEYREGVDLLIEEGIELDIEDDSGMTGKNLLGI</sequence>
<feature type="repeat" description="ANK" evidence="1">
    <location>
        <begin position="454"/>
        <end position="486"/>
    </location>
</feature>
<proteinExistence type="predicted"/>
<dbReference type="InterPro" id="IPR002909">
    <property type="entry name" value="IPT_dom"/>
</dbReference>
<protein>
    <recommendedName>
        <fullName evidence="3">IPT/TIG domain-containing protein</fullName>
    </recommendedName>
</protein>
<feature type="compositionally biased region" description="Basic and acidic residues" evidence="2">
    <location>
        <begin position="1"/>
        <end position="13"/>
    </location>
</feature>
<dbReference type="InterPro" id="IPR013783">
    <property type="entry name" value="Ig-like_fold"/>
</dbReference>
<comment type="caution">
    <text evidence="4">The sequence shown here is derived from an EMBL/GenBank/DDBJ whole genome shotgun (WGS) entry which is preliminary data.</text>
</comment>
<dbReference type="InterPro" id="IPR014756">
    <property type="entry name" value="Ig_E-set"/>
</dbReference>
<evidence type="ECO:0000256" key="1">
    <source>
        <dbReference type="PROSITE-ProRule" id="PRU00023"/>
    </source>
</evidence>
<dbReference type="OrthoDB" id="341259at2759"/>
<dbReference type="Pfam" id="PF01833">
    <property type="entry name" value="TIG"/>
    <property type="match status" value="1"/>
</dbReference>
<dbReference type="AlphaFoldDB" id="A0A9P6FLA3"/>
<feature type="region of interest" description="Disordered" evidence="2">
    <location>
        <begin position="295"/>
        <end position="314"/>
    </location>
</feature>
<feature type="region of interest" description="Disordered" evidence="2">
    <location>
        <begin position="231"/>
        <end position="288"/>
    </location>
</feature>
<feature type="compositionally biased region" description="Low complexity" evidence="2">
    <location>
        <begin position="305"/>
        <end position="314"/>
    </location>
</feature>
<evidence type="ECO:0000313" key="5">
    <source>
        <dbReference type="Proteomes" id="UP000780801"/>
    </source>
</evidence>
<dbReference type="Gene3D" id="2.60.40.10">
    <property type="entry name" value="Immunoglobulins"/>
    <property type="match status" value="1"/>
</dbReference>
<feature type="compositionally biased region" description="Basic and acidic residues" evidence="2">
    <location>
        <begin position="233"/>
        <end position="254"/>
    </location>
</feature>
<feature type="non-terminal residue" evidence="4">
    <location>
        <position position="1"/>
    </location>
</feature>
<evidence type="ECO:0000256" key="2">
    <source>
        <dbReference type="SAM" id="MobiDB-lite"/>
    </source>
</evidence>
<dbReference type="EMBL" id="JAABOA010004753">
    <property type="protein sequence ID" value="KAF9577498.1"/>
    <property type="molecule type" value="Genomic_DNA"/>
</dbReference>
<name>A0A9P6FLA3_9FUNG</name>
<accession>A0A9P6FLA3</accession>
<evidence type="ECO:0000313" key="4">
    <source>
        <dbReference type="EMBL" id="KAF9577498.1"/>
    </source>
</evidence>